<dbReference type="SUPFAM" id="SSF50370">
    <property type="entry name" value="Ricin B-like lectins"/>
    <property type="match status" value="1"/>
</dbReference>
<feature type="region of interest" description="Disordered" evidence="1">
    <location>
        <begin position="164"/>
        <end position="188"/>
    </location>
</feature>
<keyword evidence="5" id="KW-1185">Reference proteome</keyword>
<protein>
    <submittedName>
        <fullName evidence="4">Ricin-type beta-trefoil lectin protein</fullName>
    </submittedName>
</protein>
<evidence type="ECO:0000259" key="3">
    <source>
        <dbReference type="Pfam" id="PF14200"/>
    </source>
</evidence>
<gene>
    <name evidence="4" type="ORF">FHX44_11314</name>
</gene>
<name>A0A561SHX6_9PSEU</name>
<organism evidence="4 5">
    <name type="scientific">Pseudonocardia hierapolitana</name>
    <dbReference type="NCBI Taxonomy" id="1128676"/>
    <lineage>
        <taxon>Bacteria</taxon>
        <taxon>Bacillati</taxon>
        <taxon>Actinomycetota</taxon>
        <taxon>Actinomycetes</taxon>
        <taxon>Pseudonocardiales</taxon>
        <taxon>Pseudonocardiaceae</taxon>
        <taxon>Pseudonocardia</taxon>
    </lineage>
</organism>
<feature type="chain" id="PRO_5021887576" evidence="2">
    <location>
        <begin position="34"/>
        <end position="202"/>
    </location>
</feature>
<dbReference type="Proteomes" id="UP000321261">
    <property type="component" value="Unassembled WGS sequence"/>
</dbReference>
<dbReference type="EMBL" id="VIWU01000001">
    <property type="protein sequence ID" value="TWF74434.1"/>
    <property type="molecule type" value="Genomic_DNA"/>
</dbReference>
<dbReference type="GO" id="GO:0030246">
    <property type="term" value="F:carbohydrate binding"/>
    <property type="evidence" value="ECO:0007669"/>
    <property type="project" value="UniProtKB-KW"/>
</dbReference>
<dbReference type="Pfam" id="PF14200">
    <property type="entry name" value="RicinB_lectin_2"/>
    <property type="match status" value="1"/>
</dbReference>
<accession>A0A561SHX6</accession>
<proteinExistence type="predicted"/>
<dbReference type="PROSITE" id="PS50231">
    <property type="entry name" value="RICIN_B_LECTIN"/>
    <property type="match status" value="1"/>
</dbReference>
<dbReference type="InterPro" id="IPR000772">
    <property type="entry name" value="Ricin_B_lectin"/>
</dbReference>
<dbReference type="AlphaFoldDB" id="A0A561SHX6"/>
<dbReference type="InterPro" id="IPR035992">
    <property type="entry name" value="Ricin_B-like_lectins"/>
</dbReference>
<evidence type="ECO:0000313" key="4">
    <source>
        <dbReference type="EMBL" id="TWF74434.1"/>
    </source>
</evidence>
<dbReference type="Gene3D" id="2.80.10.50">
    <property type="match status" value="1"/>
</dbReference>
<feature type="signal peptide" evidence="2">
    <location>
        <begin position="1"/>
        <end position="33"/>
    </location>
</feature>
<evidence type="ECO:0000256" key="1">
    <source>
        <dbReference type="SAM" id="MobiDB-lite"/>
    </source>
</evidence>
<evidence type="ECO:0000256" key="2">
    <source>
        <dbReference type="SAM" id="SignalP"/>
    </source>
</evidence>
<evidence type="ECO:0000313" key="5">
    <source>
        <dbReference type="Proteomes" id="UP000321261"/>
    </source>
</evidence>
<feature type="domain" description="Ricin B lectin" evidence="3">
    <location>
        <begin position="79"/>
        <end position="158"/>
    </location>
</feature>
<dbReference type="RefSeq" id="WP_170308730.1">
    <property type="nucleotide sequence ID" value="NZ_VIWU01000001.1"/>
</dbReference>
<dbReference type="PROSITE" id="PS51318">
    <property type="entry name" value="TAT"/>
    <property type="match status" value="1"/>
</dbReference>
<dbReference type="CDD" id="cd00161">
    <property type="entry name" value="beta-trefoil_Ricin-like"/>
    <property type="match status" value="1"/>
</dbReference>
<sequence length="202" mass="21553">MTLRTRARRHLTGTLLGTAVLASLAGLATPAAAQPGQLRDTPDRVVRIDDELLEPRASTAGSPLRFAPRIGRANDTPDSQTWTERPGRGGGTISLVHTPSVKGSSVQLCVDVEGDSRDAGARLVLRPCDGTDSQLWRRPTRVPPSALQNVQSGLNMERVSGGVVQNAFPRRDPSAPRNQDDRDRAGNQLFFVSPKSFGVGGA</sequence>
<keyword evidence="4" id="KW-0430">Lectin</keyword>
<feature type="region of interest" description="Disordered" evidence="1">
    <location>
        <begin position="61"/>
        <end position="91"/>
    </location>
</feature>
<dbReference type="InterPro" id="IPR006311">
    <property type="entry name" value="TAT_signal"/>
</dbReference>
<feature type="compositionally biased region" description="Basic and acidic residues" evidence="1">
    <location>
        <begin position="169"/>
        <end position="185"/>
    </location>
</feature>
<reference evidence="4 5" key="1">
    <citation type="submission" date="2019-06" db="EMBL/GenBank/DDBJ databases">
        <title>Sequencing the genomes of 1000 actinobacteria strains.</title>
        <authorList>
            <person name="Klenk H.-P."/>
        </authorList>
    </citation>
    <scope>NUCLEOTIDE SEQUENCE [LARGE SCALE GENOMIC DNA]</scope>
    <source>
        <strain evidence="4 5">DSM 45671</strain>
    </source>
</reference>
<keyword evidence="2" id="KW-0732">Signal</keyword>
<comment type="caution">
    <text evidence="4">The sequence shown here is derived from an EMBL/GenBank/DDBJ whole genome shotgun (WGS) entry which is preliminary data.</text>
</comment>